<organism evidence="2 3">
    <name type="scientific">Sphingomonas glaciei</name>
    <dbReference type="NCBI Taxonomy" id="2938948"/>
    <lineage>
        <taxon>Bacteria</taxon>
        <taxon>Pseudomonadati</taxon>
        <taxon>Pseudomonadota</taxon>
        <taxon>Alphaproteobacteria</taxon>
        <taxon>Sphingomonadales</taxon>
        <taxon>Sphingomonadaceae</taxon>
        <taxon>Sphingomonas</taxon>
    </lineage>
</organism>
<accession>A0ABY5MWE3</accession>
<proteinExistence type="predicted"/>
<reference evidence="2 3" key="1">
    <citation type="submission" date="2022-05" db="EMBL/GenBank/DDBJ databases">
        <title>S8-45 Sphingomonas ultraviolaceadurans.</title>
        <authorList>
            <person name="Liu Y."/>
        </authorList>
    </citation>
    <scope>NUCLEOTIDE SEQUENCE [LARGE SCALE GENOMIC DNA]</scope>
    <source>
        <strain evidence="2 3">S8-45</strain>
    </source>
</reference>
<sequence length="181" mass="19092">MRLLLPLALLLTAGPAAAQSKRETFSCTAEASDAGLTAQTRRQLDRGGDLRGGATTVSLPLTGTSGTLLATWEVRQGLPEVARGKYVFRLPPASDATWRLAGTRKPVRAKDGALTVGGEEFTALLAGGAPIRLVLADRKGQERGRATLDRAAFDAALDLARQADARGLSKAYDYRSCPRGS</sequence>
<dbReference type="EMBL" id="CP097253">
    <property type="protein sequence ID" value="UUR07443.1"/>
    <property type="molecule type" value="Genomic_DNA"/>
</dbReference>
<protein>
    <submittedName>
        <fullName evidence="2">Uncharacterized protein</fullName>
    </submittedName>
</protein>
<keyword evidence="3" id="KW-1185">Reference proteome</keyword>
<name>A0ABY5MWE3_9SPHN</name>
<feature type="chain" id="PRO_5045543355" evidence="1">
    <location>
        <begin position="19"/>
        <end position="181"/>
    </location>
</feature>
<feature type="signal peptide" evidence="1">
    <location>
        <begin position="1"/>
        <end position="18"/>
    </location>
</feature>
<keyword evidence="1" id="KW-0732">Signal</keyword>
<dbReference type="Proteomes" id="UP000831921">
    <property type="component" value="Chromosome"/>
</dbReference>
<gene>
    <name evidence="2" type="ORF">M1K48_10905</name>
</gene>
<evidence type="ECO:0000256" key="1">
    <source>
        <dbReference type="SAM" id="SignalP"/>
    </source>
</evidence>
<evidence type="ECO:0000313" key="3">
    <source>
        <dbReference type="Proteomes" id="UP000831921"/>
    </source>
</evidence>
<dbReference type="RefSeq" id="WP_249455157.1">
    <property type="nucleotide sequence ID" value="NZ_CP097253.1"/>
</dbReference>
<evidence type="ECO:0000313" key="2">
    <source>
        <dbReference type="EMBL" id="UUR07443.1"/>
    </source>
</evidence>